<dbReference type="Proteomes" id="UP001549366">
    <property type="component" value="Unassembled WGS sequence"/>
</dbReference>
<dbReference type="Pfam" id="PF06629">
    <property type="entry name" value="MipA"/>
    <property type="match status" value="1"/>
</dbReference>
<accession>A0ABV2SHI6</accession>
<evidence type="ECO:0000256" key="2">
    <source>
        <dbReference type="ARBA" id="ARBA00005722"/>
    </source>
</evidence>
<dbReference type="RefSeq" id="WP_354007410.1">
    <property type="nucleotide sequence ID" value="NZ_JBEWTA010000001.1"/>
</dbReference>
<sequence>MTNNNVSGLRRKTTHKTIQKTIASILSVAACSTAIASTAETGRWGIGVSARHGTIPYNTDRADSVRTTIPQIFYEGERVFLRDLEWGVKAYEEGDNRINAVVKRRFVSIPRRMQNEYQEDSLDWGLQWIHRVNDERSWRFEALTETKSRSQFYAGHDWQLQYGDLELNPSAGLRYKSRKFNSYYYGLSDYEEFNGQKVGAGVEAEAGVSLRYPLIGGLYLTGALEYVYLDSNARKSPHVNSNGHGAIRLGFIYFDEPSSGTGTAPAMAEGSYLRGAHGWATPSDMNEILRFKSERDAYNNQMSSVFYGHPLRQDWLGLPVDVYLHSGIVYHYEKDKVDENGRKVQDPVWEGVVSIKAYYNFTWPTRWRFGIAEGLSYVSRLTYNEWQEMDKKGNKGSKLMNYLDVSFDANVGDLFRSKSLENLWAGYSMHHRSSIFKQASQFGRIKGGSNFNTLYLQYHF</sequence>
<comment type="subcellular location">
    <subcellularLocation>
        <location evidence="1">Cell outer membrane</location>
    </subcellularLocation>
</comment>
<keyword evidence="5" id="KW-0998">Cell outer membrane</keyword>
<comment type="similarity">
    <text evidence="2">Belongs to the MipA/OmpV family.</text>
</comment>
<reference evidence="6 7" key="1">
    <citation type="submission" date="2024-06" db="EMBL/GenBank/DDBJ databases">
        <title>Genomic Encyclopedia of Type Strains, Phase V (KMG-V): Genome sequencing to study the core and pangenomes of soil and plant-associated prokaryotes.</title>
        <authorList>
            <person name="Whitman W."/>
        </authorList>
    </citation>
    <scope>NUCLEOTIDE SEQUENCE [LARGE SCALE GENOMIC DNA]</scope>
    <source>
        <strain evidence="6 7">NE40</strain>
    </source>
</reference>
<comment type="caution">
    <text evidence="6">The sequence shown here is derived from an EMBL/GenBank/DDBJ whole genome shotgun (WGS) entry which is preliminary data.</text>
</comment>
<name>A0ABV2SHI6_9GAMM</name>
<gene>
    <name evidence="6" type="ORF">V5J35_002433</name>
</gene>
<keyword evidence="4" id="KW-0472">Membrane</keyword>
<proteinExistence type="inferred from homology"/>
<evidence type="ECO:0000256" key="5">
    <source>
        <dbReference type="ARBA" id="ARBA00023237"/>
    </source>
</evidence>
<dbReference type="InterPro" id="IPR010583">
    <property type="entry name" value="MipA"/>
</dbReference>
<dbReference type="EMBL" id="JBEWTB010000002">
    <property type="protein sequence ID" value="MET4757241.1"/>
    <property type="molecule type" value="Genomic_DNA"/>
</dbReference>
<keyword evidence="3" id="KW-0732">Signal</keyword>
<dbReference type="PANTHER" id="PTHR38776:SF1">
    <property type="entry name" value="MLTA-INTERACTING PROTEIN-RELATED"/>
    <property type="match status" value="1"/>
</dbReference>
<keyword evidence="7" id="KW-1185">Reference proteome</keyword>
<dbReference type="PANTHER" id="PTHR38776">
    <property type="entry name" value="MLTA-INTERACTING PROTEIN-RELATED"/>
    <property type="match status" value="1"/>
</dbReference>
<protein>
    <submittedName>
        <fullName evidence="6">Outer membrane protein</fullName>
    </submittedName>
</protein>
<evidence type="ECO:0000256" key="1">
    <source>
        <dbReference type="ARBA" id="ARBA00004442"/>
    </source>
</evidence>
<evidence type="ECO:0000313" key="7">
    <source>
        <dbReference type="Proteomes" id="UP001549366"/>
    </source>
</evidence>
<evidence type="ECO:0000256" key="3">
    <source>
        <dbReference type="ARBA" id="ARBA00022729"/>
    </source>
</evidence>
<evidence type="ECO:0000313" key="6">
    <source>
        <dbReference type="EMBL" id="MET4757241.1"/>
    </source>
</evidence>
<organism evidence="6 7">
    <name type="scientific">Endozoicomonas lisbonensis</name>
    <dbReference type="NCBI Taxonomy" id="3120522"/>
    <lineage>
        <taxon>Bacteria</taxon>
        <taxon>Pseudomonadati</taxon>
        <taxon>Pseudomonadota</taxon>
        <taxon>Gammaproteobacteria</taxon>
        <taxon>Oceanospirillales</taxon>
        <taxon>Endozoicomonadaceae</taxon>
        <taxon>Endozoicomonas</taxon>
    </lineage>
</organism>
<evidence type="ECO:0000256" key="4">
    <source>
        <dbReference type="ARBA" id="ARBA00023136"/>
    </source>
</evidence>